<sequence length="76" mass="7866">MVRYAGPLGLGDLRRTDVHPAVDLVRVGADHLAAEVLAQSNGQVGLAGRGGTDDGDDEWCGHRSSVTVRSPLGDTA</sequence>
<gene>
    <name evidence="2" type="ORF">GCM10009741_80050</name>
</gene>
<comment type="caution">
    <text evidence="2">The sequence shown here is derived from an EMBL/GenBank/DDBJ whole genome shotgun (WGS) entry which is preliminary data.</text>
</comment>
<evidence type="ECO:0000313" key="2">
    <source>
        <dbReference type="EMBL" id="GAA1562539.1"/>
    </source>
</evidence>
<organism evidence="2 3">
    <name type="scientific">Kribbella lupini</name>
    <dbReference type="NCBI Taxonomy" id="291602"/>
    <lineage>
        <taxon>Bacteria</taxon>
        <taxon>Bacillati</taxon>
        <taxon>Actinomycetota</taxon>
        <taxon>Actinomycetes</taxon>
        <taxon>Propionibacteriales</taxon>
        <taxon>Kribbellaceae</taxon>
        <taxon>Kribbella</taxon>
    </lineage>
</organism>
<reference evidence="2 3" key="1">
    <citation type="journal article" date="2019" name="Int. J. Syst. Evol. Microbiol.">
        <title>The Global Catalogue of Microorganisms (GCM) 10K type strain sequencing project: providing services to taxonomists for standard genome sequencing and annotation.</title>
        <authorList>
            <consortium name="The Broad Institute Genomics Platform"/>
            <consortium name="The Broad Institute Genome Sequencing Center for Infectious Disease"/>
            <person name="Wu L."/>
            <person name="Ma J."/>
        </authorList>
    </citation>
    <scope>NUCLEOTIDE SEQUENCE [LARGE SCALE GENOMIC DNA]</scope>
    <source>
        <strain evidence="2 3">JCM 14303</strain>
    </source>
</reference>
<keyword evidence="3" id="KW-1185">Reference proteome</keyword>
<name>A0ABN2CQA2_9ACTN</name>
<proteinExistence type="predicted"/>
<dbReference type="Proteomes" id="UP001500363">
    <property type="component" value="Unassembled WGS sequence"/>
</dbReference>
<accession>A0ABN2CQA2</accession>
<dbReference type="EMBL" id="BAAANC010000006">
    <property type="protein sequence ID" value="GAA1562539.1"/>
    <property type="molecule type" value="Genomic_DNA"/>
</dbReference>
<protein>
    <submittedName>
        <fullName evidence="2">Uncharacterized protein</fullName>
    </submittedName>
</protein>
<evidence type="ECO:0000256" key="1">
    <source>
        <dbReference type="SAM" id="MobiDB-lite"/>
    </source>
</evidence>
<evidence type="ECO:0000313" key="3">
    <source>
        <dbReference type="Proteomes" id="UP001500363"/>
    </source>
</evidence>
<feature type="region of interest" description="Disordered" evidence="1">
    <location>
        <begin position="44"/>
        <end position="76"/>
    </location>
</feature>